<dbReference type="PROSITE" id="PS00518">
    <property type="entry name" value="ZF_RING_1"/>
    <property type="match status" value="1"/>
</dbReference>
<reference evidence="10" key="2">
    <citation type="submission" date="2015-06" db="UniProtKB">
        <authorList>
            <consortium name="EnsemblMetazoa"/>
        </authorList>
    </citation>
    <scope>IDENTIFICATION</scope>
</reference>
<evidence type="ECO:0000259" key="9">
    <source>
        <dbReference type="PROSITE" id="PS51873"/>
    </source>
</evidence>
<dbReference type="EC" id="2.3.2.31" evidence="2"/>
<keyword evidence="11" id="KW-1185">Reference proteome</keyword>
<dbReference type="CDD" id="cd20356">
    <property type="entry name" value="Rcat_RBR_HHARI-like"/>
    <property type="match status" value="1"/>
</dbReference>
<evidence type="ECO:0000256" key="1">
    <source>
        <dbReference type="ARBA" id="ARBA00001798"/>
    </source>
</evidence>
<dbReference type="InterPro" id="IPR031127">
    <property type="entry name" value="E3_UB_ligase_RBR"/>
</dbReference>
<evidence type="ECO:0000256" key="2">
    <source>
        <dbReference type="ARBA" id="ARBA00012251"/>
    </source>
</evidence>
<dbReference type="InterPro" id="IPR044066">
    <property type="entry name" value="TRIAD_supradom"/>
</dbReference>
<evidence type="ECO:0000256" key="3">
    <source>
        <dbReference type="ARBA" id="ARBA00022679"/>
    </source>
</evidence>
<dbReference type="Proteomes" id="UP000015102">
    <property type="component" value="Unassembled WGS sequence"/>
</dbReference>
<keyword evidence="5" id="KW-0677">Repeat</keyword>
<evidence type="ECO:0000256" key="5">
    <source>
        <dbReference type="ARBA" id="ARBA00022737"/>
    </source>
</evidence>
<name>T1GWP7_MEGSC</name>
<evidence type="ECO:0000256" key="6">
    <source>
        <dbReference type="ARBA" id="ARBA00022771"/>
    </source>
</evidence>
<dbReference type="PROSITE" id="PS51873">
    <property type="entry name" value="TRIAD"/>
    <property type="match status" value="1"/>
</dbReference>
<dbReference type="GO" id="GO:0008270">
    <property type="term" value="F:zinc ion binding"/>
    <property type="evidence" value="ECO:0007669"/>
    <property type="project" value="UniProtKB-KW"/>
</dbReference>
<feature type="domain" description="RING-type" evidence="9">
    <location>
        <begin position="1"/>
        <end position="177"/>
    </location>
</feature>
<keyword evidence="8" id="KW-0862">Zinc</keyword>
<evidence type="ECO:0000256" key="7">
    <source>
        <dbReference type="ARBA" id="ARBA00022786"/>
    </source>
</evidence>
<dbReference type="Pfam" id="PF22191">
    <property type="entry name" value="IBR_1"/>
    <property type="match status" value="1"/>
</dbReference>
<dbReference type="EnsemblMetazoa" id="MESCA008225-RA">
    <property type="protein sequence ID" value="MESCA008225-PA"/>
    <property type="gene ID" value="MESCA008225"/>
</dbReference>
<reference evidence="11" key="1">
    <citation type="submission" date="2013-02" db="EMBL/GenBank/DDBJ databases">
        <authorList>
            <person name="Hughes D."/>
        </authorList>
    </citation>
    <scope>NUCLEOTIDE SEQUENCE</scope>
    <source>
        <strain>Durham</strain>
        <strain evidence="11">NC isolate 2 -- Noor lab</strain>
    </source>
</reference>
<dbReference type="EMBL" id="CAQQ02049738">
    <property type="status" value="NOT_ANNOTATED_CDS"/>
    <property type="molecule type" value="Genomic_DNA"/>
</dbReference>
<keyword evidence="7" id="KW-0833">Ubl conjugation pathway</keyword>
<keyword evidence="4" id="KW-0479">Metal-binding</keyword>
<proteinExistence type="predicted"/>
<dbReference type="HOGENOM" id="CLU_009823_4_3_1"/>
<dbReference type="GO" id="GO:0061630">
    <property type="term" value="F:ubiquitin protein ligase activity"/>
    <property type="evidence" value="ECO:0007669"/>
    <property type="project" value="UniProtKB-EC"/>
</dbReference>
<comment type="catalytic activity">
    <reaction evidence="1">
        <text>[E2 ubiquitin-conjugating enzyme]-S-ubiquitinyl-L-cysteine + [acceptor protein]-L-lysine = [E2 ubiquitin-conjugating enzyme]-L-cysteine + [acceptor protein]-N(6)-ubiquitinyl-L-lysine.</text>
        <dbReference type="EC" id="2.3.2.31"/>
    </reaction>
</comment>
<evidence type="ECO:0000256" key="4">
    <source>
        <dbReference type="ARBA" id="ARBA00022723"/>
    </source>
</evidence>
<dbReference type="Gene3D" id="1.20.120.1750">
    <property type="match status" value="1"/>
</dbReference>
<sequence length="313" mass="36921">MEEGLGQTIACAAHNCDILVDDVTVTKLVPDAKVKIKYQLLITNSFVECNRLLRWCPSVDCTCAIKVQYIEYRPVKCRCGHVFCFQCGENWHDPVQCRILKKWAKKCDDDSETSNWIAANTKECPNCNVTIEKNGGCNHMVCKNQSCKHDFCWVCLGPWEPHGSSCYFVGYNMLFNLTLTSYRYLHYYNRYMNHMASLKFEHKLYSAVKEKMEEMQQHNMSWIEVQFLRKAVDILCQCRQTLMYTYVFAYYLKKNNQLLIFEDNQKDLESATETLSEYLERDITSENLADIKQKVQDKYRYVFLNDFIIFIYI</sequence>
<dbReference type="FunFam" id="1.20.120.1750:FF:000002">
    <property type="entry name" value="RBR-type E3 ubiquitin transferase"/>
    <property type="match status" value="1"/>
</dbReference>
<dbReference type="AlphaFoldDB" id="T1GWP7"/>
<protein>
    <recommendedName>
        <fullName evidence="2">RBR-type E3 ubiquitin transferase</fullName>
        <ecNumber evidence="2">2.3.2.31</ecNumber>
    </recommendedName>
</protein>
<dbReference type="PANTHER" id="PTHR11685">
    <property type="entry name" value="RBR FAMILY RING FINGER AND IBR DOMAIN-CONTAINING"/>
    <property type="match status" value="1"/>
</dbReference>
<dbReference type="InterPro" id="IPR002867">
    <property type="entry name" value="IBR_dom"/>
</dbReference>
<keyword evidence="6" id="KW-0863">Zinc-finger</keyword>
<organism evidence="10 11">
    <name type="scientific">Megaselia scalaris</name>
    <name type="common">Humpbacked fly</name>
    <name type="synonym">Phora scalaris</name>
    <dbReference type="NCBI Taxonomy" id="36166"/>
    <lineage>
        <taxon>Eukaryota</taxon>
        <taxon>Metazoa</taxon>
        <taxon>Ecdysozoa</taxon>
        <taxon>Arthropoda</taxon>
        <taxon>Hexapoda</taxon>
        <taxon>Insecta</taxon>
        <taxon>Pterygota</taxon>
        <taxon>Neoptera</taxon>
        <taxon>Endopterygota</taxon>
        <taxon>Diptera</taxon>
        <taxon>Brachycera</taxon>
        <taxon>Muscomorpha</taxon>
        <taxon>Platypezoidea</taxon>
        <taxon>Phoridae</taxon>
        <taxon>Megaseliini</taxon>
        <taxon>Megaselia</taxon>
    </lineage>
</organism>
<dbReference type="SUPFAM" id="SSF57850">
    <property type="entry name" value="RING/U-box"/>
    <property type="match status" value="2"/>
</dbReference>
<evidence type="ECO:0000313" key="10">
    <source>
        <dbReference type="EnsemblMetazoa" id="MESCA008225-PA"/>
    </source>
</evidence>
<dbReference type="STRING" id="36166.T1GWP7"/>
<dbReference type="GO" id="GO:0016567">
    <property type="term" value="P:protein ubiquitination"/>
    <property type="evidence" value="ECO:0007669"/>
    <property type="project" value="InterPro"/>
</dbReference>
<dbReference type="InterPro" id="IPR045840">
    <property type="entry name" value="Ariadne"/>
</dbReference>
<keyword evidence="3" id="KW-0808">Transferase</keyword>
<dbReference type="OMA" id="ENSHKLE"/>
<dbReference type="EMBL" id="CAQQ02049739">
    <property type="status" value="NOT_ANNOTATED_CDS"/>
    <property type="molecule type" value="Genomic_DNA"/>
</dbReference>
<dbReference type="CDD" id="cd20343">
    <property type="entry name" value="BRcat_RBR_HHARI-like"/>
    <property type="match status" value="1"/>
</dbReference>
<dbReference type="Pfam" id="PF01485">
    <property type="entry name" value="IBR"/>
    <property type="match status" value="1"/>
</dbReference>
<dbReference type="InterPro" id="IPR017907">
    <property type="entry name" value="Znf_RING_CS"/>
</dbReference>
<dbReference type="SMART" id="SM00647">
    <property type="entry name" value="IBR"/>
    <property type="match status" value="2"/>
</dbReference>
<evidence type="ECO:0000313" key="11">
    <source>
        <dbReference type="Proteomes" id="UP000015102"/>
    </source>
</evidence>
<accession>T1GWP7</accession>
<dbReference type="Pfam" id="PF19422">
    <property type="entry name" value="Ariadne"/>
    <property type="match status" value="1"/>
</dbReference>
<evidence type="ECO:0000256" key="8">
    <source>
        <dbReference type="ARBA" id="ARBA00022833"/>
    </source>
</evidence>